<evidence type="ECO:0000313" key="1">
    <source>
        <dbReference type="EMBL" id="KAG6781556.1"/>
    </source>
</evidence>
<comment type="caution">
    <text evidence="1">The sequence shown here is derived from an EMBL/GenBank/DDBJ whole genome shotgun (WGS) entry which is preliminary data.</text>
</comment>
<dbReference type="OrthoDB" id="1164111at2759"/>
<organism evidence="1 2">
    <name type="scientific">Populus tomentosa</name>
    <name type="common">Chinese white poplar</name>
    <dbReference type="NCBI Taxonomy" id="118781"/>
    <lineage>
        <taxon>Eukaryota</taxon>
        <taxon>Viridiplantae</taxon>
        <taxon>Streptophyta</taxon>
        <taxon>Embryophyta</taxon>
        <taxon>Tracheophyta</taxon>
        <taxon>Spermatophyta</taxon>
        <taxon>Magnoliopsida</taxon>
        <taxon>eudicotyledons</taxon>
        <taxon>Gunneridae</taxon>
        <taxon>Pentapetalae</taxon>
        <taxon>rosids</taxon>
        <taxon>fabids</taxon>
        <taxon>Malpighiales</taxon>
        <taxon>Salicaceae</taxon>
        <taxon>Saliceae</taxon>
        <taxon>Populus</taxon>
    </lineage>
</organism>
<reference evidence="1" key="1">
    <citation type="journal article" date="2020" name="bioRxiv">
        <title>Hybrid origin of Populus tomentosa Carr. identified through genome sequencing and phylogenomic analysis.</title>
        <authorList>
            <person name="An X."/>
            <person name="Gao K."/>
            <person name="Chen Z."/>
            <person name="Li J."/>
            <person name="Yang X."/>
            <person name="Yang X."/>
            <person name="Zhou J."/>
            <person name="Guo T."/>
            <person name="Zhao T."/>
            <person name="Huang S."/>
            <person name="Miao D."/>
            <person name="Khan W.U."/>
            <person name="Rao P."/>
            <person name="Ye M."/>
            <person name="Lei B."/>
            <person name="Liao W."/>
            <person name="Wang J."/>
            <person name="Ji L."/>
            <person name="Li Y."/>
            <person name="Guo B."/>
            <person name="Mustafa N.S."/>
            <person name="Li S."/>
            <person name="Yun Q."/>
            <person name="Keller S.R."/>
            <person name="Mao J."/>
            <person name="Zhang R."/>
            <person name="Strauss S.H."/>
        </authorList>
    </citation>
    <scope>NUCLEOTIDE SEQUENCE</scope>
    <source>
        <strain evidence="1">GM15</strain>
        <tissue evidence="1">Leaf</tissue>
    </source>
</reference>
<dbReference type="Proteomes" id="UP000886885">
    <property type="component" value="Chromosome 3D"/>
</dbReference>
<accession>A0A8X8A6W3</accession>
<protein>
    <submittedName>
        <fullName evidence="1">Uncharacterized protein</fullName>
    </submittedName>
</protein>
<gene>
    <name evidence="1" type="ORF">POTOM_014467</name>
</gene>
<sequence>MKSSKPIHAREVWADNLVAEFSLTRKQSRFSFISLDTEFPGTVAALVDHDQYRLWFKMSDELFWSVIRWLNRLGL</sequence>
<dbReference type="AlphaFoldDB" id="A0A8X8A6W3"/>
<name>A0A8X8A6W3_POPTO</name>
<evidence type="ECO:0000313" key="2">
    <source>
        <dbReference type="Proteomes" id="UP000886885"/>
    </source>
</evidence>
<dbReference type="EMBL" id="JAAWWB010000006">
    <property type="protein sequence ID" value="KAG6781556.1"/>
    <property type="molecule type" value="Genomic_DNA"/>
</dbReference>
<proteinExistence type="predicted"/>
<keyword evidence="2" id="KW-1185">Reference proteome</keyword>